<evidence type="ECO:0000313" key="8">
    <source>
        <dbReference type="Proteomes" id="UP000030121"/>
    </source>
</evidence>
<dbReference type="Gene3D" id="2.40.160.50">
    <property type="entry name" value="membrane protein fhac: a member of the omp85/tpsb transporter family"/>
    <property type="match status" value="1"/>
</dbReference>
<evidence type="ECO:0000259" key="6">
    <source>
        <dbReference type="Pfam" id="PF01103"/>
    </source>
</evidence>
<keyword evidence="2" id="KW-0812">Transmembrane</keyword>
<comment type="subcellular location">
    <subcellularLocation>
        <location evidence="1">Membrane</location>
    </subcellularLocation>
</comment>
<accession>A0A0A2MA55</accession>
<dbReference type="GO" id="GO:0019867">
    <property type="term" value="C:outer membrane"/>
    <property type="evidence" value="ECO:0007669"/>
    <property type="project" value="InterPro"/>
</dbReference>
<comment type="caution">
    <text evidence="7">The sequence shown here is derived from an EMBL/GenBank/DDBJ whole genome shotgun (WGS) entry which is preliminary data.</text>
</comment>
<sequence length="837" mass="95652">MFYSCSVVKRVPEGKHLLTKANIVVNDEKQQEEALQNQLYQKPNSTLALGFPLRLHLYNMAKPNADSSYQAWLARKPKRHENMAKFLSEKQVQRLGKSFIVSGFSNFLKKNGEAPVIIDELKTKKTKNRFLAYYFNKGYFNTKVDYKIDTLKNKRGIVHYNIVTGEPYILDTITSTIETPELDSLYQNIKHASLLQSGQQYDSKNFASERKRISSHFRNNGAFRFQETYITYDVDTLNRNHKANVDVIIENQTVKTGDSLIKTPFKLYTISEVNIFTDNTSSRNKEKVADSVTYKNFNLYSSDKLNYRPKAITDAVFITKGSKFSDTRRLLTSRAISNLRVFNYPSIEYVEDKRDSTGHSLITNIYLIPRKKFNFNITADFMHSNIQDFGIAGSMGLSIRNIFRGAEVLEISTRGNIGASKDLANPNDVFFNISEYGADVKLTLPRILFPINTERIIPKIMFPSTLVSFGISRQKNIGLDKENFTGMLSYNWLPKKNNSARLDLFNVQYVRNLNPNNYFSVYESSYTSLNNLAQTYNTNPSNVDSNGNLTITEGGANNFISEVLNGDTALSEGDSEYKTIKSIEERRSRLTENNLIFASSFTYTKSTKTDILDNSFSIFKTKLESAGNVLSLISRLKNESLDANGKRTFFDVEYSQYVKTELDFIKHWDFGRRSVLALRSFFGIAIPYGNSDNIPFSRSYFGGGSNDNRAWQSYDLGPGRSGGTNDFNEANMKIAFSTEYRFNITGKWNAAFFADAGNIWNVLDNVEDEKFTFNGLQSLKDIALGTGLGIRYDFNFFIFRTDLGFKTYNPAYEESRRWFKDTRFDKAVINIGINYPF</sequence>
<evidence type="ECO:0000256" key="2">
    <source>
        <dbReference type="ARBA" id="ARBA00022692"/>
    </source>
</evidence>
<dbReference type="AlphaFoldDB" id="A0A0A2MA55"/>
<dbReference type="eggNOG" id="COG4775">
    <property type="taxonomic scope" value="Bacteria"/>
</dbReference>
<dbReference type="STRING" id="1121899.GCA_000430025_02502"/>
<dbReference type="PANTHER" id="PTHR12815">
    <property type="entry name" value="SORTING AND ASSEMBLY MACHINERY SAMM50 PROTEIN FAMILY MEMBER"/>
    <property type="match status" value="1"/>
</dbReference>
<protein>
    <submittedName>
        <fullName evidence="7">Membrane protein</fullName>
    </submittedName>
</protein>
<evidence type="ECO:0000256" key="5">
    <source>
        <dbReference type="ARBA" id="ARBA00023237"/>
    </source>
</evidence>
<name>A0A0A2MA55_9FLAO</name>
<keyword evidence="8" id="KW-1185">Reference proteome</keyword>
<dbReference type="EMBL" id="JRLW01000016">
    <property type="protein sequence ID" value="KGO88328.1"/>
    <property type="molecule type" value="Genomic_DNA"/>
</dbReference>
<dbReference type="Pfam" id="PF01103">
    <property type="entry name" value="Omp85"/>
    <property type="match status" value="1"/>
</dbReference>
<dbReference type="InterPro" id="IPR039910">
    <property type="entry name" value="D15-like"/>
</dbReference>
<evidence type="ECO:0000256" key="1">
    <source>
        <dbReference type="ARBA" id="ARBA00004370"/>
    </source>
</evidence>
<dbReference type="Proteomes" id="UP000030121">
    <property type="component" value="Unassembled WGS sequence"/>
</dbReference>
<evidence type="ECO:0000313" key="7">
    <source>
        <dbReference type="EMBL" id="KGO88328.1"/>
    </source>
</evidence>
<dbReference type="PANTHER" id="PTHR12815:SF47">
    <property type="entry name" value="TRANSLOCATION AND ASSEMBLY MODULE SUBUNIT TAMA"/>
    <property type="match status" value="1"/>
</dbReference>
<reference evidence="7 8" key="1">
    <citation type="submission" date="2013-09" db="EMBL/GenBank/DDBJ databases">
        <authorList>
            <person name="Zeng Z."/>
            <person name="Chen C."/>
        </authorList>
    </citation>
    <scope>NUCLEOTIDE SEQUENCE [LARGE SCALE GENOMIC DNA]</scope>
    <source>
        <strain evidence="7 8">GH29-5</strain>
    </source>
</reference>
<feature type="domain" description="Bacterial surface antigen (D15)" evidence="6">
    <location>
        <begin position="505"/>
        <end position="817"/>
    </location>
</feature>
<organism evidence="7 8">
    <name type="scientific">Flavobacterium suncheonense GH29-5 = DSM 17707</name>
    <dbReference type="NCBI Taxonomy" id="1121899"/>
    <lineage>
        <taxon>Bacteria</taxon>
        <taxon>Pseudomonadati</taxon>
        <taxon>Bacteroidota</taxon>
        <taxon>Flavobacteriia</taxon>
        <taxon>Flavobacteriales</taxon>
        <taxon>Flavobacteriaceae</taxon>
        <taxon>Flavobacterium</taxon>
    </lineage>
</organism>
<evidence type="ECO:0000256" key="3">
    <source>
        <dbReference type="ARBA" id="ARBA00022729"/>
    </source>
</evidence>
<gene>
    <name evidence="7" type="ORF">Q764_11905</name>
</gene>
<keyword evidence="5" id="KW-0998">Cell outer membrane</keyword>
<keyword evidence="3" id="KW-0732">Signal</keyword>
<proteinExistence type="predicted"/>
<keyword evidence="4" id="KW-0472">Membrane</keyword>
<dbReference type="InterPro" id="IPR000184">
    <property type="entry name" value="Bac_surfAg_D15"/>
</dbReference>
<evidence type="ECO:0000256" key="4">
    <source>
        <dbReference type="ARBA" id="ARBA00023136"/>
    </source>
</evidence>